<feature type="signal peptide" evidence="8">
    <location>
        <begin position="1"/>
        <end position="26"/>
    </location>
</feature>
<dbReference type="PROSITE" id="PS50847">
    <property type="entry name" value="GRAM_POS_ANCHORING"/>
    <property type="match status" value="1"/>
</dbReference>
<dbReference type="PATRIC" id="fig|1423782.4.peg.1762"/>
<evidence type="ECO:0000256" key="1">
    <source>
        <dbReference type="ARBA" id="ARBA00022512"/>
    </source>
</evidence>
<dbReference type="OrthoDB" id="2330176at2"/>
<sequence>MTTLHSNKKAVALAAAAAAVTGGALAATNTAHADTINSASDSQATTNNQSEVVKTAQEQAQDKALAAGNAMKDAQNVMNNAQSKADQADAKVAQNNAQVNTDTQAVQQAQTAVNNAQSASDRAHQALSQAQTNAQAATPEAISQAQADVQTAKTAEKAAGNAVQDKQGDVKSAQADLSQSQAKAQEAAKKVANDQQAVSQAERSLDQQGAQNDVAQAQADLSKAQNAEKTAQDEVNQKNGDVQADQSEVNKAQDSVKTAQADVNSKAESEQNAKTTLDQAQNDVNAKQTALTNAQTALQQAQNQSTSGSITDPAQWGINVTATNDAKAAAQEYRNGNHDNSVINRMLNGMTIQYNPTSKDQQILDNNAYVNQSMPNVINQMYTSNPQLKVELNDFVAGLLNSIRQSLGFNTTIIPNSALIDDAHTYINNPKTRHTPLFGDIADFSGLTGNVETETEWKDGFSTRGTNDFLSGNQPYSLELASSTAPKHGLRLADIKGYIFSLLLTGDGNAKGLVNGALNNQHSWSINDGNNGVAFNPQQNTGLVLGTTQIDNSQSQTYIGLGLANPSGTTKGASMIVLTSGNVGAGTNYGLNQNTTNTSALQAKVNQAQTALDQAKTALNNAKSAHDNAAQNLATAKAALTKAQEAEKGAQDKLATAEQSLKSAQSAYQKAQADVQTASQKLAQAQQAAQDANKSQAEKQQALQNAKAKLAQDQKKLDDANQAVKTNQDKLAQAQSALKQAQTDLKNKEAATQKLVQKLNDLQNAQTLLKQAQDNAKAADDLLSQKTDQLKQAKDVLNSAQTKLDTAKTNAKLAHDQLDKAKANFQAKKNAYDDAVAHLISDAQQYGLQVKLAQDHFTINEGDQLPTLKLDNQFAPHRENSAITNMFMNLAAMPGDVLPEGTKISWADPTKANTDAQHAGDYTENVLITFPDGSTITKQVELTVKYNPALHQTQTDITNVPGLPAGTHVINGQVVNANGQIMPEYQVINGQIVKTTTATQLTKASNAISSENTPLKRSDLNNGKLPQTGDHNEAGLIGLGVATMLSMFGLVSVRRKD</sequence>
<dbReference type="InterPro" id="IPR059115">
    <property type="entry name" value="Rib"/>
</dbReference>
<keyword evidence="4" id="KW-0572">Peptidoglycan-anchor</keyword>
<accession>A0A0R1XJK5</accession>
<feature type="transmembrane region" description="Helical" evidence="7">
    <location>
        <begin position="1034"/>
        <end position="1053"/>
    </location>
</feature>
<feature type="coiled-coil region" evidence="5">
    <location>
        <begin position="71"/>
        <end position="98"/>
    </location>
</feature>
<keyword evidence="7" id="KW-1133">Transmembrane helix</keyword>
<feature type="region of interest" description="Disordered" evidence="6">
    <location>
        <begin position="158"/>
        <end position="179"/>
    </location>
</feature>
<feature type="compositionally biased region" description="Low complexity" evidence="6">
    <location>
        <begin position="686"/>
        <end position="709"/>
    </location>
</feature>
<dbReference type="InterPro" id="IPR019931">
    <property type="entry name" value="LPXTG_anchor"/>
</dbReference>
<feature type="region of interest" description="Disordered" evidence="6">
    <location>
        <begin position="1004"/>
        <end position="1029"/>
    </location>
</feature>
<dbReference type="AlphaFoldDB" id="A0A0R1XJK5"/>
<name>A0A0R1XJK5_9LACO</name>
<evidence type="ECO:0000313" key="11">
    <source>
        <dbReference type="Proteomes" id="UP000051412"/>
    </source>
</evidence>
<feature type="region of interest" description="Disordered" evidence="6">
    <location>
        <begin position="116"/>
        <end position="143"/>
    </location>
</feature>
<organism evidence="10 11">
    <name type="scientific">Limosilactobacillus panis DSM 6035</name>
    <dbReference type="NCBI Taxonomy" id="1423782"/>
    <lineage>
        <taxon>Bacteria</taxon>
        <taxon>Bacillati</taxon>
        <taxon>Bacillota</taxon>
        <taxon>Bacilli</taxon>
        <taxon>Lactobacillales</taxon>
        <taxon>Lactobacillaceae</taxon>
        <taxon>Limosilactobacillus</taxon>
    </lineage>
</organism>
<feature type="chain" id="PRO_5038683988" description="Gram-positive cocci surface proteins LPxTG domain-containing protein" evidence="8">
    <location>
        <begin position="27"/>
        <end position="1057"/>
    </location>
</feature>
<keyword evidence="1" id="KW-0134">Cell wall</keyword>
<dbReference type="PANTHER" id="PTHR46104">
    <property type="entry name" value="GENE 9195-RELATED-RELATED"/>
    <property type="match status" value="1"/>
</dbReference>
<feature type="region of interest" description="Disordered" evidence="6">
    <location>
        <begin position="686"/>
        <end position="717"/>
    </location>
</feature>
<evidence type="ECO:0000256" key="8">
    <source>
        <dbReference type="SAM" id="SignalP"/>
    </source>
</evidence>
<keyword evidence="11" id="KW-1185">Reference proteome</keyword>
<dbReference type="Pfam" id="PF08428">
    <property type="entry name" value="Rib"/>
    <property type="match status" value="1"/>
</dbReference>
<reference evidence="10 11" key="1">
    <citation type="journal article" date="2015" name="Genome Announc.">
        <title>Expanding the biotechnology potential of lactobacilli through comparative genomics of 213 strains and associated genera.</title>
        <authorList>
            <person name="Sun Z."/>
            <person name="Harris H.M."/>
            <person name="McCann A."/>
            <person name="Guo C."/>
            <person name="Argimon S."/>
            <person name="Zhang W."/>
            <person name="Yang X."/>
            <person name="Jeffery I.B."/>
            <person name="Cooney J.C."/>
            <person name="Kagawa T.F."/>
            <person name="Liu W."/>
            <person name="Song Y."/>
            <person name="Salvetti E."/>
            <person name="Wrobel A."/>
            <person name="Rasinkangas P."/>
            <person name="Parkhill J."/>
            <person name="Rea M.C."/>
            <person name="O'Sullivan O."/>
            <person name="Ritari J."/>
            <person name="Douillard F.P."/>
            <person name="Paul Ross R."/>
            <person name="Yang R."/>
            <person name="Briner A.E."/>
            <person name="Felis G.E."/>
            <person name="de Vos W.M."/>
            <person name="Barrangou R."/>
            <person name="Klaenhammer T.R."/>
            <person name="Caufield P.W."/>
            <person name="Cui Y."/>
            <person name="Zhang H."/>
            <person name="O'Toole P.W."/>
        </authorList>
    </citation>
    <scope>NUCLEOTIDE SEQUENCE [LARGE SCALE GENOMIC DNA]</scope>
    <source>
        <strain evidence="10 11">DSM 6035</strain>
    </source>
</reference>
<feature type="compositionally biased region" description="Polar residues" evidence="6">
    <location>
        <begin position="237"/>
        <end position="263"/>
    </location>
</feature>
<dbReference type="EMBL" id="AZGM01000006">
    <property type="protein sequence ID" value="KRM30362.1"/>
    <property type="molecule type" value="Genomic_DNA"/>
</dbReference>
<feature type="region of interest" description="Disordered" evidence="6">
    <location>
        <begin position="193"/>
        <end position="276"/>
    </location>
</feature>
<evidence type="ECO:0000256" key="4">
    <source>
        <dbReference type="ARBA" id="ARBA00023088"/>
    </source>
</evidence>
<dbReference type="RefSeq" id="WP_056962072.1">
    <property type="nucleotide sequence ID" value="NZ_AZGM01000006.1"/>
</dbReference>
<feature type="compositionally biased region" description="Polar residues" evidence="6">
    <location>
        <begin position="193"/>
        <end position="215"/>
    </location>
</feature>
<dbReference type="SUPFAM" id="SSF57997">
    <property type="entry name" value="Tropomyosin"/>
    <property type="match status" value="1"/>
</dbReference>
<keyword evidence="2" id="KW-0964">Secreted</keyword>
<evidence type="ECO:0000259" key="9">
    <source>
        <dbReference type="PROSITE" id="PS50847"/>
    </source>
</evidence>
<evidence type="ECO:0000256" key="2">
    <source>
        <dbReference type="ARBA" id="ARBA00022525"/>
    </source>
</evidence>
<proteinExistence type="predicted"/>
<evidence type="ECO:0000313" key="10">
    <source>
        <dbReference type="EMBL" id="KRM30362.1"/>
    </source>
</evidence>
<keyword evidence="7" id="KW-0812">Transmembrane</keyword>
<gene>
    <name evidence="10" type="ORF">FD32_GL001694</name>
</gene>
<keyword evidence="5" id="KW-0175">Coiled coil</keyword>
<dbReference type="Pfam" id="PF00746">
    <property type="entry name" value="Gram_pos_anchor"/>
    <property type="match status" value="1"/>
</dbReference>
<evidence type="ECO:0000256" key="5">
    <source>
        <dbReference type="SAM" id="Coils"/>
    </source>
</evidence>
<protein>
    <recommendedName>
        <fullName evidence="9">Gram-positive cocci surface proteins LPxTG domain-containing protein</fullName>
    </recommendedName>
</protein>
<dbReference type="NCBIfam" id="TIGR01167">
    <property type="entry name" value="LPXTG_anchor"/>
    <property type="match status" value="1"/>
</dbReference>
<keyword evidence="3 8" id="KW-0732">Signal</keyword>
<feature type="compositionally biased region" description="Polar residues" evidence="6">
    <location>
        <begin position="126"/>
        <end position="143"/>
    </location>
</feature>
<evidence type="ECO:0000256" key="3">
    <source>
        <dbReference type="ARBA" id="ARBA00022729"/>
    </source>
</evidence>
<comment type="caution">
    <text evidence="10">The sequence shown here is derived from an EMBL/GenBank/DDBJ whole genome shotgun (WGS) entry which is preliminary data.</text>
</comment>
<feature type="domain" description="Gram-positive cocci surface proteins LPxTG" evidence="9">
    <location>
        <begin position="1025"/>
        <end position="1057"/>
    </location>
</feature>
<feature type="compositionally biased region" description="Polar residues" evidence="6">
    <location>
        <begin position="1004"/>
        <end position="1013"/>
    </location>
</feature>
<feature type="coiled-coil region" evidence="5">
    <location>
        <begin position="277"/>
        <end position="304"/>
    </location>
</feature>
<dbReference type="STRING" id="1423782.FD32_GL001694"/>
<evidence type="ECO:0000256" key="7">
    <source>
        <dbReference type="SAM" id="Phobius"/>
    </source>
</evidence>
<dbReference type="PANTHER" id="PTHR46104:SF1">
    <property type="entry name" value="GENE 9195-RELATED"/>
    <property type="match status" value="1"/>
</dbReference>
<evidence type="ECO:0000256" key="6">
    <source>
        <dbReference type="SAM" id="MobiDB-lite"/>
    </source>
</evidence>
<keyword evidence="7" id="KW-0472">Membrane</keyword>
<dbReference type="Proteomes" id="UP000051412">
    <property type="component" value="Unassembled WGS sequence"/>
</dbReference>